<comment type="caution">
    <text evidence="1">The sequence shown here is derived from an EMBL/GenBank/DDBJ whole genome shotgun (WGS) entry which is preliminary data.</text>
</comment>
<dbReference type="EMBL" id="CAXJRC010000045">
    <property type="protein sequence ID" value="CAL2108602.1"/>
    <property type="molecule type" value="Genomic_DNA"/>
</dbReference>
<dbReference type="PROSITE" id="PS51257">
    <property type="entry name" value="PROKAR_LIPOPROTEIN"/>
    <property type="match status" value="1"/>
</dbReference>
<dbReference type="Proteomes" id="UP001497602">
    <property type="component" value="Unassembled WGS sequence"/>
</dbReference>
<organism evidence="1 2">
    <name type="scientific">Tenacibaculum vairaonense</name>
    <dbReference type="NCBI Taxonomy" id="3137860"/>
    <lineage>
        <taxon>Bacteria</taxon>
        <taxon>Pseudomonadati</taxon>
        <taxon>Bacteroidota</taxon>
        <taxon>Flavobacteriia</taxon>
        <taxon>Flavobacteriales</taxon>
        <taxon>Flavobacteriaceae</taxon>
        <taxon>Tenacibaculum</taxon>
    </lineage>
</organism>
<gene>
    <name evidence="1" type="ORF">T190115A13A_80177</name>
</gene>
<sequence length="61" mass="6934">MKSKLETFKNYELSKLQTLAIYAGNMGGGCLIPCIMEYKKVAPKESHKWMIDTCKAMCDNQ</sequence>
<reference evidence="1 2" key="1">
    <citation type="submission" date="2024-05" db="EMBL/GenBank/DDBJ databases">
        <authorList>
            <person name="Duchaud E."/>
        </authorList>
    </citation>
    <scope>NUCLEOTIDE SEQUENCE [LARGE SCALE GENOMIC DNA]</scope>
    <source>
        <strain evidence="1">Ena-SAMPLE-TAB-13-05-2024-13:56:06:370-140305</strain>
    </source>
</reference>
<proteinExistence type="predicted"/>
<protein>
    <submittedName>
        <fullName evidence="1">Uncharacterized protein</fullName>
    </submittedName>
</protein>
<evidence type="ECO:0000313" key="2">
    <source>
        <dbReference type="Proteomes" id="UP001497602"/>
    </source>
</evidence>
<name>A0ABP1FKF8_9FLAO</name>
<keyword evidence="2" id="KW-1185">Reference proteome</keyword>
<accession>A0ABP1FKF8</accession>
<evidence type="ECO:0000313" key="1">
    <source>
        <dbReference type="EMBL" id="CAL2108602.1"/>
    </source>
</evidence>
<dbReference type="RefSeq" id="WP_348707274.1">
    <property type="nucleotide sequence ID" value="NZ_CAXIYA010000040.1"/>
</dbReference>